<gene>
    <name evidence="2" type="ORF">JOC49_000636</name>
</gene>
<comment type="caution">
    <text evidence="2">The sequence shown here is derived from an EMBL/GenBank/DDBJ whole genome shotgun (WGS) entry which is preliminary data.</text>
</comment>
<dbReference type="InterPro" id="IPR025736">
    <property type="entry name" value="PucR_C-HTH_dom"/>
</dbReference>
<organism evidence="2 3">
    <name type="scientific">Fusibacter tunisiensis</name>
    <dbReference type="NCBI Taxonomy" id="1008308"/>
    <lineage>
        <taxon>Bacteria</taxon>
        <taxon>Bacillati</taxon>
        <taxon>Bacillota</taxon>
        <taxon>Clostridia</taxon>
        <taxon>Eubacteriales</taxon>
        <taxon>Eubacteriales Family XII. Incertae Sedis</taxon>
        <taxon>Fusibacter</taxon>
    </lineage>
</organism>
<dbReference type="Pfam" id="PF13556">
    <property type="entry name" value="HTH_30"/>
    <property type="match status" value="1"/>
</dbReference>
<evidence type="ECO:0000313" key="2">
    <source>
        <dbReference type="EMBL" id="MBM7561119.1"/>
    </source>
</evidence>
<accession>A0ABS2MNY9</accession>
<dbReference type="PANTHER" id="PTHR33744">
    <property type="entry name" value="CARBOHYDRATE DIACID REGULATOR"/>
    <property type="match status" value="1"/>
</dbReference>
<dbReference type="Gene3D" id="1.10.10.2840">
    <property type="entry name" value="PucR C-terminal helix-turn-helix domain"/>
    <property type="match status" value="1"/>
</dbReference>
<dbReference type="PANTHER" id="PTHR33744:SF1">
    <property type="entry name" value="DNA-BINDING TRANSCRIPTIONAL ACTIVATOR ADER"/>
    <property type="match status" value="1"/>
</dbReference>
<evidence type="ECO:0000313" key="3">
    <source>
        <dbReference type="Proteomes" id="UP000767854"/>
    </source>
</evidence>
<dbReference type="Gene3D" id="3.30.450.40">
    <property type="match status" value="1"/>
</dbReference>
<reference evidence="2 3" key="1">
    <citation type="submission" date="2021-01" db="EMBL/GenBank/DDBJ databases">
        <title>Genomic Encyclopedia of Type Strains, Phase IV (KMG-IV): sequencing the most valuable type-strain genomes for metagenomic binning, comparative biology and taxonomic classification.</title>
        <authorList>
            <person name="Goeker M."/>
        </authorList>
    </citation>
    <scope>NUCLEOTIDE SEQUENCE [LARGE SCALE GENOMIC DNA]</scope>
    <source>
        <strain evidence="2 3">DSM 24436</strain>
    </source>
</reference>
<dbReference type="InterPro" id="IPR042070">
    <property type="entry name" value="PucR_C-HTH_sf"/>
</dbReference>
<feature type="domain" description="PucR C-terminal helix-turn-helix" evidence="1">
    <location>
        <begin position="464"/>
        <end position="520"/>
    </location>
</feature>
<name>A0ABS2MNY9_9FIRM</name>
<proteinExistence type="predicted"/>
<keyword evidence="3" id="KW-1185">Reference proteome</keyword>
<evidence type="ECO:0000259" key="1">
    <source>
        <dbReference type="Pfam" id="PF13556"/>
    </source>
</evidence>
<dbReference type="EMBL" id="JAFBDT010000003">
    <property type="protein sequence ID" value="MBM7561119.1"/>
    <property type="molecule type" value="Genomic_DNA"/>
</dbReference>
<protein>
    <recommendedName>
        <fullName evidence="1">PucR C-terminal helix-turn-helix domain-containing protein</fullName>
    </recommendedName>
</protein>
<sequence length="530" mass="61087">MMDFRSVLRVLKQENRLEILRSEITLEDEISEICLFENGAQNIRKKLYIGNIEEIISWIKAEADSPEKGAGLSAIIGIKERDFEDESVSRHLAYSLENGMISNYALIREEHTLKALHAVNNIMQKKLKTSYQVTELMALAMRGADLKSILKVSEKTLENPVIIIDAGFKILDVSSMEDIDDDIWKANIRRGYCSYEFIKEVHKIDQIRPFPHNSDVYEVNCSFSAYVKSCSKIFHKDRLVGYVIMLKKREIENALIEEYLPMVGSSVCEVLLRTKEHKGVFGSQEENLIHELIHGGDEELIKIRFKINQIELPEKMSCLMMKTNEYLNSIQATTFLKEQIKNILPGAFCLEEQGNLLVICRLSQDGRLTSEEERRLLGLFQQGVIHMGMSSPCTDIMALKDAYGQSAQLYKISKRLQIEKEIMYFSDYSFYIMLSNLNEKDLLQYVHPALNILRKYDQIHNGELYKTLQVLVDHQSQMVKTAEALSIHRNSLSYRINKIIELTGLDLSSNEDIFRLSYGFKVEKYCRVAV</sequence>
<dbReference type="InterPro" id="IPR029016">
    <property type="entry name" value="GAF-like_dom_sf"/>
</dbReference>
<dbReference type="Proteomes" id="UP000767854">
    <property type="component" value="Unassembled WGS sequence"/>
</dbReference>
<dbReference type="InterPro" id="IPR051448">
    <property type="entry name" value="CdaR-like_regulators"/>
</dbReference>